<sequence length="90" mass="9389">MHNRKTALLCGAALAFALPGLAMAQTAAAPAPATQQDEQQETVLDDIVVTVERREQSLQNYAGTAVALTGEDLKAVGVQDISDLEGRVPG</sequence>
<keyword evidence="1" id="KW-0732">Signal</keyword>
<dbReference type="EMBL" id="NCEB01000060">
    <property type="protein sequence ID" value="OYX29657.1"/>
    <property type="molecule type" value="Genomic_DNA"/>
</dbReference>
<proteinExistence type="predicted"/>
<evidence type="ECO:0000313" key="2">
    <source>
        <dbReference type="EMBL" id="OYX29657.1"/>
    </source>
</evidence>
<evidence type="ECO:0008006" key="4">
    <source>
        <dbReference type="Google" id="ProtNLM"/>
    </source>
</evidence>
<organism evidence="2 3">
    <name type="scientific">Brevundimonas subvibrioides</name>
    <dbReference type="NCBI Taxonomy" id="74313"/>
    <lineage>
        <taxon>Bacteria</taxon>
        <taxon>Pseudomonadati</taxon>
        <taxon>Pseudomonadota</taxon>
        <taxon>Alphaproteobacteria</taxon>
        <taxon>Caulobacterales</taxon>
        <taxon>Caulobacteraceae</taxon>
        <taxon>Brevundimonas</taxon>
    </lineage>
</organism>
<evidence type="ECO:0000256" key="1">
    <source>
        <dbReference type="SAM" id="SignalP"/>
    </source>
</evidence>
<feature type="non-terminal residue" evidence="2">
    <location>
        <position position="90"/>
    </location>
</feature>
<dbReference type="SUPFAM" id="SSF56935">
    <property type="entry name" value="Porins"/>
    <property type="match status" value="1"/>
</dbReference>
<reference evidence="2 3" key="1">
    <citation type="submission" date="2017-03" db="EMBL/GenBank/DDBJ databases">
        <title>Lifting the veil on microbial sulfur biogeochemistry in mining wastewaters.</title>
        <authorList>
            <person name="Kantor R.S."/>
            <person name="Colenbrander Nelson T."/>
            <person name="Marshall S."/>
            <person name="Bennett D."/>
            <person name="Apte S."/>
            <person name="Camacho D."/>
            <person name="Thomas B.C."/>
            <person name="Warren L.A."/>
            <person name="Banfield J.F."/>
        </authorList>
    </citation>
    <scope>NUCLEOTIDE SEQUENCE [LARGE SCALE GENOMIC DNA]</scope>
    <source>
        <strain evidence="2">32-69-9</strain>
    </source>
</reference>
<dbReference type="AlphaFoldDB" id="A0A258FBS4"/>
<comment type="caution">
    <text evidence="2">The sequence shown here is derived from an EMBL/GenBank/DDBJ whole genome shotgun (WGS) entry which is preliminary data.</text>
</comment>
<dbReference type="InterPro" id="IPR037066">
    <property type="entry name" value="Plug_dom_sf"/>
</dbReference>
<protein>
    <recommendedName>
        <fullName evidence="4">TonB-dependent receptor</fullName>
    </recommendedName>
</protein>
<feature type="chain" id="PRO_5012310800" description="TonB-dependent receptor" evidence="1">
    <location>
        <begin position="25"/>
        <end position="90"/>
    </location>
</feature>
<gene>
    <name evidence="2" type="ORF">B7Z01_15445</name>
</gene>
<dbReference type="Gene3D" id="2.170.130.10">
    <property type="entry name" value="TonB-dependent receptor, plug domain"/>
    <property type="match status" value="1"/>
</dbReference>
<evidence type="ECO:0000313" key="3">
    <source>
        <dbReference type="Proteomes" id="UP000215595"/>
    </source>
</evidence>
<name>A0A258FBS4_9CAUL</name>
<accession>A0A258FBS4</accession>
<feature type="signal peptide" evidence="1">
    <location>
        <begin position="1"/>
        <end position="24"/>
    </location>
</feature>
<dbReference type="Proteomes" id="UP000215595">
    <property type="component" value="Unassembled WGS sequence"/>
</dbReference>